<dbReference type="OrthoDB" id="9814553at2"/>
<dbReference type="SMART" id="SM00530">
    <property type="entry name" value="HTH_XRE"/>
    <property type="match status" value="1"/>
</dbReference>
<dbReference type="GO" id="GO:0003700">
    <property type="term" value="F:DNA-binding transcription factor activity"/>
    <property type="evidence" value="ECO:0007669"/>
    <property type="project" value="TreeGrafter"/>
</dbReference>
<gene>
    <name evidence="3" type="ORF">FHP88_17790</name>
</gene>
<dbReference type="PANTHER" id="PTHR46797:SF1">
    <property type="entry name" value="METHYLPHOSPHONATE SYNTHASE"/>
    <property type="match status" value="1"/>
</dbReference>
<dbReference type="PANTHER" id="PTHR46797">
    <property type="entry name" value="HTH-TYPE TRANSCRIPTIONAL REGULATOR"/>
    <property type="match status" value="1"/>
</dbReference>
<evidence type="ECO:0000313" key="3">
    <source>
        <dbReference type="EMBL" id="TVO69711.1"/>
    </source>
</evidence>
<dbReference type="InterPro" id="IPR050807">
    <property type="entry name" value="TransReg_Diox_bact_type"/>
</dbReference>
<protein>
    <submittedName>
        <fullName evidence="3">Helix-turn-helix transcriptional regulator</fullName>
    </submittedName>
</protein>
<dbReference type="InterPro" id="IPR010982">
    <property type="entry name" value="Lambda_DNA-bd_dom_sf"/>
</dbReference>
<evidence type="ECO:0000259" key="2">
    <source>
        <dbReference type="PROSITE" id="PS50943"/>
    </source>
</evidence>
<dbReference type="Pfam" id="PF01381">
    <property type="entry name" value="HTH_3"/>
    <property type="match status" value="1"/>
</dbReference>
<evidence type="ECO:0000256" key="1">
    <source>
        <dbReference type="ARBA" id="ARBA00023125"/>
    </source>
</evidence>
<keyword evidence="4" id="KW-1185">Reference proteome</keyword>
<dbReference type="PROSITE" id="PS50943">
    <property type="entry name" value="HTH_CROC1"/>
    <property type="match status" value="1"/>
</dbReference>
<keyword evidence="1" id="KW-0238">DNA-binding</keyword>
<dbReference type="GO" id="GO:0005829">
    <property type="term" value="C:cytosol"/>
    <property type="evidence" value="ECO:0007669"/>
    <property type="project" value="TreeGrafter"/>
</dbReference>
<proteinExistence type="predicted"/>
<evidence type="ECO:0000313" key="4">
    <source>
        <dbReference type="Proteomes" id="UP000316649"/>
    </source>
</evidence>
<dbReference type="GO" id="GO:0003677">
    <property type="term" value="F:DNA binding"/>
    <property type="evidence" value="ECO:0007669"/>
    <property type="project" value="UniProtKB-KW"/>
</dbReference>
<feature type="domain" description="HTH cro/C1-type" evidence="2">
    <location>
        <begin position="15"/>
        <end position="70"/>
    </location>
</feature>
<organism evidence="3 4">
    <name type="scientific">Sedimenticola selenatireducens</name>
    <dbReference type="NCBI Taxonomy" id="191960"/>
    <lineage>
        <taxon>Bacteria</taxon>
        <taxon>Pseudomonadati</taxon>
        <taxon>Pseudomonadota</taxon>
        <taxon>Gammaproteobacteria</taxon>
        <taxon>Chromatiales</taxon>
        <taxon>Sedimenticolaceae</taxon>
        <taxon>Sedimenticola</taxon>
    </lineage>
</organism>
<dbReference type="Proteomes" id="UP000316649">
    <property type="component" value="Unassembled WGS sequence"/>
</dbReference>
<reference evidence="3 4" key="1">
    <citation type="submission" date="2019-07" db="EMBL/GenBank/DDBJ databases">
        <title>The pathways for chlorine oxyanion respiration interact through the shared metabolite chlorate.</title>
        <authorList>
            <person name="Barnum T.P."/>
            <person name="Cheng Y."/>
            <person name="Hill K.A."/>
            <person name="Lucas L.N."/>
            <person name="Carlson H.K."/>
            <person name="Coates J.D."/>
        </authorList>
    </citation>
    <scope>NUCLEOTIDE SEQUENCE [LARGE SCALE GENOMIC DNA]</scope>
    <source>
        <strain evidence="3 4">BK-1</strain>
    </source>
</reference>
<dbReference type="SUPFAM" id="SSF47413">
    <property type="entry name" value="lambda repressor-like DNA-binding domains"/>
    <property type="match status" value="1"/>
</dbReference>
<accession>A0A557RX49</accession>
<dbReference type="AlphaFoldDB" id="A0A557RX49"/>
<comment type="caution">
    <text evidence="3">The sequence shown here is derived from an EMBL/GenBank/DDBJ whole genome shotgun (WGS) entry which is preliminary data.</text>
</comment>
<dbReference type="InterPro" id="IPR001387">
    <property type="entry name" value="Cro/C1-type_HTH"/>
</dbReference>
<dbReference type="RefSeq" id="WP_144360448.1">
    <property type="nucleotide sequence ID" value="NZ_VMNH01000030.1"/>
</dbReference>
<dbReference type="Gene3D" id="1.10.260.40">
    <property type="entry name" value="lambda repressor-like DNA-binding domains"/>
    <property type="match status" value="1"/>
</dbReference>
<dbReference type="EMBL" id="VMNH01000030">
    <property type="protein sequence ID" value="TVO69711.1"/>
    <property type="molecule type" value="Genomic_DNA"/>
</dbReference>
<name>A0A557RX49_9GAMM</name>
<dbReference type="CDD" id="cd00093">
    <property type="entry name" value="HTH_XRE"/>
    <property type="match status" value="1"/>
</dbReference>
<sequence length="119" mass="13334">MSDKEQQAAIISSNIKRLRSSVNWTQAKLAEEAGITGAALSKIEQGEKRIPTIVVLRKIASALKVSVHEITGERVDTVSPEDEETRAFHRKWGMLEELSEDDQEMLIGMAGRLRKMTKE</sequence>